<evidence type="ECO:0000313" key="1">
    <source>
        <dbReference type="EMBL" id="JAE17221.1"/>
    </source>
</evidence>
<accession>A0A0A9G3U5</accession>
<organism evidence="1">
    <name type="scientific">Arundo donax</name>
    <name type="common">Giant reed</name>
    <name type="synonym">Donax arundinaceus</name>
    <dbReference type="NCBI Taxonomy" id="35708"/>
    <lineage>
        <taxon>Eukaryota</taxon>
        <taxon>Viridiplantae</taxon>
        <taxon>Streptophyta</taxon>
        <taxon>Embryophyta</taxon>
        <taxon>Tracheophyta</taxon>
        <taxon>Spermatophyta</taxon>
        <taxon>Magnoliopsida</taxon>
        <taxon>Liliopsida</taxon>
        <taxon>Poales</taxon>
        <taxon>Poaceae</taxon>
        <taxon>PACMAD clade</taxon>
        <taxon>Arundinoideae</taxon>
        <taxon>Arundineae</taxon>
        <taxon>Arundo</taxon>
    </lineage>
</organism>
<reference evidence="1" key="2">
    <citation type="journal article" date="2015" name="Data Brief">
        <title>Shoot transcriptome of the giant reed, Arundo donax.</title>
        <authorList>
            <person name="Barrero R.A."/>
            <person name="Guerrero F.D."/>
            <person name="Moolhuijzen P."/>
            <person name="Goolsby J.A."/>
            <person name="Tidwell J."/>
            <person name="Bellgard S.E."/>
            <person name="Bellgard M.I."/>
        </authorList>
    </citation>
    <scope>NUCLEOTIDE SEQUENCE</scope>
    <source>
        <tissue evidence="1">Shoot tissue taken approximately 20 cm above the soil surface</tissue>
    </source>
</reference>
<sequence>MGATTYETKNKNPR</sequence>
<dbReference type="EMBL" id="GBRH01180675">
    <property type="protein sequence ID" value="JAE17221.1"/>
    <property type="molecule type" value="Transcribed_RNA"/>
</dbReference>
<proteinExistence type="predicted"/>
<name>A0A0A9G3U5_ARUDO</name>
<reference evidence="1" key="1">
    <citation type="submission" date="2014-09" db="EMBL/GenBank/DDBJ databases">
        <authorList>
            <person name="Magalhaes I.L.F."/>
            <person name="Oliveira U."/>
            <person name="Santos F.R."/>
            <person name="Vidigal T.H.D.A."/>
            <person name="Brescovit A.D."/>
            <person name="Santos A.J."/>
        </authorList>
    </citation>
    <scope>NUCLEOTIDE SEQUENCE</scope>
    <source>
        <tissue evidence="1">Shoot tissue taken approximately 20 cm above the soil surface</tissue>
    </source>
</reference>
<protein>
    <submittedName>
        <fullName evidence="1">Uncharacterized protein</fullName>
    </submittedName>
</protein>